<organism evidence="1">
    <name type="scientific">Rhizophora mucronata</name>
    <name type="common">Asiatic mangrove</name>
    <dbReference type="NCBI Taxonomy" id="61149"/>
    <lineage>
        <taxon>Eukaryota</taxon>
        <taxon>Viridiplantae</taxon>
        <taxon>Streptophyta</taxon>
        <taxon>Embryophyta</taxon>
        <taxon>Tracheophyta</taxon>
        <taxon>Spermatophyta</taxon>
        <taxon>Magnoliopsida</taxon>
        <taxon>eudicotyledons</taxon>
        <taxon>Gunneridae</taxon>
        <taxon>Pentapetalae</taxon>
        <taxon>rosids</taxon>
        <taxon>fabids</taxon>
        <taxon>Malpighiales</taxon>
        <taxon>Rhizophoraceae</taxon>
        <taxon>Rhizophora</taxon>
    </lineage>
</organism>
<reference evidence="1" key="1">
    <citation type="submission" date="2018-02" db="EMBL/GenBank/DDBJ databases">
        <title>Rhizophora mucronata_Transcriptome.</title>
        <authorList>
            <person name="Meera S.P."/>
            <person name="Sreeshan A."/>
            <person name="Augustine A."/>
        </authorList>
    </citation>
    <scope>NUCLEOTIDE SEQUENCE</scope>
    <source>
        <tissue evidence="1">Leaf</tissue>
    </source>
</reference>
<sequence>MAKRFSSSSPPISPGSPCNAFRGRKPAALSSWRRRSCRHYRWTECWHL</sequence>
<dbReference type="EMBL" id="GGEC01085560">
    <property type="protein sequence ID" value="MBX66044.1"/>
    <property type="molecule type" value="Transcribed_RNA"/>
</dbReference>
<name>A0A2P2QGL6_RHIMU</name>
<protein>
    <submittedName>
        <fullName evidence="1">Uncharacterized protein</fullName>
    </submittedName>
</protein>
<evidence type="ECO:0000313" key="1">
    <source>
        <dbReference type="EMBL" id="MBX66044.1"/>
    </source>
</evidence>
<accession>A0A2P2QGL6</accession>
<dbReference type="AlphaFoldDB" id="A0A2P2QGL6"/>
<proteinExistence type="predicted"/>